<dbReference type="KEGG" id="lvs:LOKVESSMR4R_00140"/>
<comment type="function">
    <text evidence="8">F(1)F(0) ATP synthase produces ATP from ADP in the presence of a proton or sodium gradient. F-type ATPases consist of two structural domains, F(1) containing the extramembraneous catalytic core and F(0) containing the membrane proton channel, linked together by a central stalk and a peripheral stalk. During catalysis, ATP synthesis in the catalytic domain of F(1) is coupled via a rotary mechanism of the central stalk subunits to proton translocation.</text>
</comment>
<dbReference type="AlphaFoldDB" id="A0A1Y0E7G1"/>
<sequence length="209" mass="22130">MSCPFAVLFRVVVKLGQDIGRVDVSETAGISTGIAARYATAVFDLAKEGKDIKALETDVAALQAAINDSADFNTLLTSPLYNRDEQGAAVAAIAKKMKLSKTVGNVLSLLAAKRRLFVLPHMLAVLQDRLAEERGEITAEVTTAKSLTKAQSDKLAKTLSGQVGKTVTIKQTVDESIIGGLIVKVGSRMIDTSIAAKLNALQNTMKEVG</sequence>
<dbReference type="STRING" id="1122181.GCA_000382265_02612"/>
<proteinExistence type="inferred from homology"/>
<comment type="similarity">
    <text evidence="8">Belongs to the ATPase delta chain family.</text>
</comment>
<evidence type="ECO:0000313" key="9">
    <source>
        <dbReference type="EMBL" id="ART99482.1"/>
    </source>
</evidence>
<evidence type="ECO:0000256" key="1">
    <source>
        <dbReference type="ARBA" id="ARBA00004370"/>
    </source>
</evidence>
<dbReference type="EMBL" id="CP021431">
    <property type="protein sequence ID" value="ART99482.1"/>
    <property type="molecule type" value="Genomic_DNA"/>
</dbReference>
<reference evidence="9 10" key="1">
    <citation type="submission" date="2017-05" db="EMBL/GenBank/DDBJ databases">
        <title>Genome Sequence of Loktanella vestfoldensis Strain SMR4r Isolated from a Culture of the Diatom Skeletonema marinoi.</title>
        <authorList>
            <person name="Topel M."/>
            <person name="Pinder M.I.M."/>
            <person name="Johansson O.N."/>
            <person name="Kourtchenko O."/>
            <person name="Godhe A."/>
            <person name="Clarke A.K."/>
        </authorList>
    </citation>
    <scope>NUCLEOTIDE SEQUENCE [LARGE SCALE GENOMIC DNA]</scope>
    <source>
        <strain evidence="9 10">SMR4r</strain>
    </source>
</reference>
<dbReference type="HAMAP" id="MF_01416">
    <property type="entry name" value="ATP_synth_delta_bact"/>
    <property type="match status" value="1"/>
</dbReference>
<dbReference type="NCBIfam" id="TIGR01145">
    <property type="entry name" value="ATP_synt_delta"/>
    <property type="match status" value="1"/>
</dbReference>
<keyword evidence="8" id="KW-1003">Cell membrane</keyword>
<evidence type="ECO:0000256" key="6">
    <source>
        <dbReference type="ARBA" id="ARBA00023196"/>
    </source>
</evidence>
<keyword evidence="3 8" id="KW-0375">Hydrogen ion transport</keyword>
<comment type="function">
    <text evidence="8">This protein is part of the stalk that links CF(0) to CF(1). It either transmits conformational changes from CF(0) to CF(1) or is implicated in proton conduction.</text>
</comment>
<evidence type="ECO:0000256" key="4">
    <source>
        <dbReference type="ARBA" id="ARBA00023065"/>
    </source>
</evidence>
<protein>
    <recommendedName>
        <fullName evidence="8">ATP synthase subunit delta</fullName>
    </recommendedName>
    <alternativeName>
        <fullName evidence="8">ATP synthase F(1) sector subunit delta</fullName>
    </alternativeName>
    <alternativeName>
        <fullName evidence="8">F-type ATPase subunit delta</fullName>
        <shortName evidence="8">F-ATPase subunit delta</shortName>
    </alternativeName>
</protein>
<dbReference type="InterPro" id="IPR020781">
    <property type="entry name" value="ATPase_OSCP/d_CS"/>
</dbReference>
<evidence type="ECO:0000256" key="2">
    <source>
        <dbReference type="ARBA" id="ARBA00022448"/>
    </source>
</evidence>
<organism evidence="9 10">
    <name type="scientific">Yoonia vestfoldensis</name>
    <dbReference type="NCBI Taxonomy" id="245188"/>
    <lineage>
        <taxon>Bacteria</taxon>
        <taxon>Pseudomonadati</taxon>
        <taxon>Pseudomonadota</taxon>
        <taxon>Alphaproteobacteria</taxon>
        <taxon>Rhodobacterales</taxon>
        <taxon>Paracoccaceae</taxon>
        <taxon>Yoonia</taxon>
    </lineage>
</organism>
<dbReference type="GO" id="GO:0045259">
    <property type="term" value="C:proton-transporting ATP synthase complex"/>
    <property type="evidence" value="ECO:0007669"/>
    <property type="project" value="UniProtKB-KW"/>
</dbReference>
<dbReference type="InterPro" id="IPR000711">
    <property type="entry name" value="ATPase_OSCP/dsu"/>
</dbReference>
<evidence type="ECO:0000256" key="7">
    <source>
        <dbReference type="ARBA" id="ARBA00023310"/>
    </source>
</evidence>
<keyword evidence="7 8" id="KW-0066">ATP synthesis</keyword>
<evidence type="ECO:0000256" key="3">
    <source>
        <dbReference type="ARBA" id="ARBA00022781"/>
    </source>
</evidence>
<evidence type="ECO:0000256" key="8">
    <source>
        <dbReference type="HAMAP-Rule" id="MF_01416"/>
    </source>
</evidence>
<dbReference type="Gene3D" id="1.10.520.20">
    <property type="entry name" value="N-terminal domain of the delta subunit of the F1F0-ATP synthase"/>
    <property type="match status" value="1"/>
</dbReference>
<dbReference type="InterPro" id="IPR026015">
    <property type="entry name" value="ATP_synth_OSCP/delta_N_sf"/>
</dbReference>
<keyword evidence="2 8" id="KW-0813">Transport</keyword>
<evidence type="ECO:0000313" key="10">
    <source>
        <dbReference type="Proteomes" id="UP000195273"/>
    </source>
</evidence>
<dbReference type="PROSITE" id="PS00389">
    <property type="entry name" value="ATPASE_DELTA"/>
    <property type="match status" value="1"/>
</dbReference>
<keyword evidence="4 8" id="KW-0406">Ion transport</keyword>
<gene>
    <name evidence="8 9" type="primary">atpH</name>
    <name evidence="9" type="ORF">LOKVESSMR4R_00140</name>
</gene>
<dbReference type="GO" id="GO:0005886">
    <property type="term" value="C:plasma membrane"/>
    <property type="evidence" value="ECO:0007669"/>
    <property type="project" value="UniProtKB-SubCell"/>
</dbReference>
<dbReference type="Pfam" id="PF00213">
    <property type="entry name" value="OSCP"/>
    <property type="match status" value="1"/>
</dbReference>
<evidence type="ECO:0000256" key="5">
    <source>
        <dbReference type="ARBA" id="ARBA00023136"/>
    </source>
</evidence>
<keyword evidence="5 8" id="KW-0472">Membrane</keyword>
<dbReference type="PANTHER" id="PTHR11910">
    <property type="entry name" value="ATP SYNTHASE DELTA CHAIN"/>
    <property type="match status" value="1"/>
</dbReference>
<dbReference type="NCBIfam" id="NF004402">
    <property type="entry name" value="PRK05758.2-2"/>
    <property type="match status" value="1"/>
</dbReference>
<comment type="subcellular location">
    <subcellularLocation>
        <location evidence="8">Cell membrane</location>
        <topology evidence="8">Peripheral membrane protein</topology>
    </subcellularLocation>
    <subcellularLocation>
        <location evidence="1">Membrane</location>
    </subcellularLocation>
</comment>
<keyword evidence="10" id="KW-1185">Reference proteome</keyword>
<keyword evidence="6 8" id="KW-0139">CF(1)</keyword>
<dbReference type="PRINTS" id="PR00125">
    <property type="entry name" value="ATPASEDELTA"/>
</dbReference>
<dbReference type="NCBIfam" id="NF004406">
    <property type="entry name" value="PRK05758.3-2"/>
    <property type="match status" value="1"/>
</dbReference>
<accession>A0A1Y0E7G1</accession>
<dbReference type="SUPFAM" id="SSF47928">
    <property type="entry name" value="N-terminal domain of the delta subunit of the F1F0-ATP synthase"/>
    <property type="match status" value="1"/>
</dbReference>
<name>A0A1Y0E7G1_9RHOB</name>
<dbReference type="GO" id="GO:0046933">
    <property type="term" value="F:proton-transporting ATP synthase activity, rotational mechanism"/>
    <property type="evidence" value="ECO:0007669"/>
    <property type="project" value="UniProtKB-UniRule"/>
</dbReference>
<dbReference type="Proteomes" id="UP000195273">
    <property type="component" value="Chromosome"/>
</dbReference>